<gene>
    <name evidence="2" type="ORF">DSM104635_02886</name>
</gene>
<proteinExistence type="predicted"/>
<evidence type="ECO:0000256" key="1">
    <source>
        <dbReference type="SAM" id="Phobius"/>
    </source>
</evidence>
<sequence length="182" mass="19373">MLDRIKRYAPAGISVFAAIVFLDSLRFKFTDHPNTQEIFGRLDGWAGTLGLPGLFGHTGLFSQYVIGSAELAASTLLLVGLLPRFVRLNALGALIGLAVMTGAVSFHLFTPLGIDPNNDGGGLFAAAVTIWLTSVVLLIIRRNELVGLIRDLGRAFVPERNVALRQAQGDANSNANTKVASA</sequence>
<protein>
    <recommendedName>
        <fullName evidence="4">DoxX</fullName>
    </recommendedName>
</protein>
<dbReference type="RefSeq" id="WP_228445701.1">
    <property type="nucleotide sequence ID" value="NZ_CP047045.1"/>
</dbReference>
<evidence type="ECO:0000313" key="2">
    <source>
        <dbReference type="EMBL" id="QGZ96030.1"/>
    </source>
</evidence>
<organism evidence="2 3">
    <name type="scientific">Terricaulis silvestris</name>
    <dbReference type="NCBI Taxonomy" id="2686094"/>
    <lineage>
        <taxon>Bacteria</taxon>
        <taxon>Pseudomonadati</taxon>
        <taxon>Pseudomonadota</taxon>
        <taxon>Alphaproteobacteria</taxon>
        <taxon>Caulobacterales</taxon>
        <taxon>Caulobacteraceae</taxon>
        <taxon>Terricaulis</taxon>
    </lineage>
</organism>
<feature type="transmembrane region" description="Helical" evidence="1">
    <location>
        <begin position="88"/>
        <end position="109"/>
    </location>
</feature>
<dbReference type="AlphaFoldDB" id="A0A6I6ML98"/>
<dbReference type="Proteomes" id="UP000431269">
    <property type="component" value="Chromosome"/>
</dbReference>
<keyword evidence="1" id="KW-0812">Transmembrane</keyword>
<reference evidence="3" key="1">
    <citation type="submission" date="2019-12" db="EMBL/GenBank/DDBJ databases">
        <title>Complete genome of Terracaulis silvestris 0127_4.</title>
        <authorList>
            <person name="Vieira S."/>
            <person name="Riedel T."/>
            <person name="Sproer C."/>
            <person name="Pascual J."/>
            <person name="Boedeker C."/>
            <person name="Overmann J."/>
        </authorList>
    </citation>
    <scope>NUCLEOTIDE SEQUENCE [LARGE SCALE GENOMIC DNA]</scope>
    <source>
        <strain evidence="3">0127_4</strain>
    </source>
</reference>
<feature type="transmembrane region" description="Helical" evidence="1">
    <location>
        <begin position="7"/>
        <end position="25"/>
    </location>
</feature>
<evidence type="ECO:0000313" key="3">
    <source>
        <dbReference type="Proteomes" id="UP000431269"/>
    </source>
</evidence>
<dbReference type="EMBL" id="CP047045">
    <property type="protein sequence ID" value="QGZ96030.1"/>
    <property type="molecule type" value="Genomic_DNA"/>
</dbReference>
<keyword evidence="1" id="KW-1133">Transmembrane helix</keyword>
<dbReference type="KEGG" id="tsv:DSM104635_02886"/>
<accession>A0A6I6ML98</accession>
<feature type="transmembrane region" description="Helical" evidence="1">
    <location>
        <begin position="61"/>
        <end position="81"/>
    </location>
</feature>
<keyword evidence="3" id="KW-1185">Reference proteome</keyword>
<feature type="transmembrane region" description="Helical" evidence="1">
    <location>
        <begin position="121"/>
        <end position="140"/>
    </location>
</feature>
<keyword evidence="1" id="KW-0472">Membrane</keyword>
<evidence type="ECO:0008006" key="4">
    <source>
        <dbReference type="Google" id="ProtNLM"/>
    </source>
</evidence>
<name>A0A6I6ML98_9CAUL</name>